<dbReference type="EMBL" id="JACCBN010000001">
    <property type="protein sequence ID" value="NYD35164.1"/>
    <property type="molecule type" value="Genomic_DNA"/>
</dbReference>
<accession>A0A7Y9DTL0</accession>
<sequence>MRGDAATRSSTHRPQALLLDIGGVLLVSSHERMVDLDAPADFTEVRGLLGPRPDPAWDDVLTGRGRERAYWAARAAEYGALRGGTGTVPELMAVLYPDDEPFRPEVIALMDDAHRAGLTVAALTNDLAAFHGDADITRHPVLGRFDVIVDGSVTGVLKPDPRAYAHALEVLDAPPEAVVFLDDLPGNCAGARAAGIVTVEVDLRDPSAAVARARDLLALRAVA</sequence>
<dbReference type="Gene3D" id="3.40.50.1000">
    <property type="entry name" value="HAD superfamily/HAD-like"/>
    <property type="match status" value="1"/>
</dbReference>
<dbReference type="SFLD" id="SFLDG01129">
    <property type="entry name" value="C1.5:_HAD__Beta-PGM__Phosphata"/>
    <property type="match status" value="1"/>
</dbReference>
<comment type="caution">
    <text evidence="1">The sequence shown here is derived from an EMBL/GenBank/DDBJ whole genome shotgun (WGS) entry which is preliminary data.</text>
</comment>
<evidence type="ECO:0000313" key="2">
    <source>
        <dbReference type="Proteomes" id="UP000535890"/>
    </source>
</evidence>
<dbReference type="InterPro" id="IPR006439">
    <property type="entry name" value="HAD-SF_hydro_IA"/>
</dbReference>
<proteinExistence type="predicted"/>
<dbReference type="SFLD" id="SFLDS00003">
    <property type="entry name" value="Haloacid_Dehalogenase"/>
    <property type="match status" value="1"/>
</dbReference>
<dbReference type="Pfam" id="PF00702">
    <property type="entry name" value="Hydrolase"/>
    <property type="match status" value="1"/>
</dbReference>
<keyword evidence="2" id="KW-1185">Reference proteome</keyword>
<dbReference type="PANTHER" id="PTHR47829">
    <property type="entry name" value="HYDROLASE, PUTATIVE (AFU_ORTHOLOGUE AFUA_1G12880)-RELATED"/>
    <property type="match status" value="1"/>
</dbReference>
<reference evidence="1 2" key="1">
    <citation type="submission" date="2020-07" db="EMBL/GenBank/DDBJ databases">
        <title>Sequencing the genomes of 1000 actinobacteria strains.</title>
        <authorList>
            <person name="Klenk H.-P."/>
        </authorList>
    </citation>
    <scope>NUCLEOTIDE SEQUENCE [LARGE SCALE GENOMIC DNA]</scope>
    <source>
        <strain evidence="1 2">DSM 45772</strain>
    </source>
</reference>
<dbReference type="RefSeq" id="WP_179793039.1">
    <property type="nucleotide sequence ID" value="NZ_BAABHP010000004.1"/>
</dbReference>
<name>A0A7Y9DTL0_9PSEU</name>
<dbReference type="InterPro" id="IPR052898">
    <property type="entry name" value="ACAD10-like"/>
</dbReference>
<dbReference type="InterPro" id="IPR023214">
    <property type="entry name" value="HAD_sf"/>
</dbReference>
<organism evidence="1 2">
    <name type="scientific">Actinomycetospora corticicola</name>
    <dbReference type="NCBI Taxonomy" id="663602"/>
    <lineage>
        <taxon>Bacteria</taxon>
        <taxon>Bacillati</taxon>
        <taxon>Actinomycetota</taxon>
        <taxon>Actinomycetes</taxon>
        <taxon>Pseudonocardiales</taxon>
        <taxon>Pseudonocardiaceae</taxon>
        <taxon>Actinomycetospora</taxon>
    </lineage>
</organism>
<dbReference type="PRINTS" id="PR00413">
    <property type="entry name" value="HADHALOGNASE"/>
</dbReference>
<evidence type="ECO:0000313" key="1">
    <source>
        <dbReference type="EMBL" id="NYD35164.1"/>
    </source>
</evidence>
<dbReference type="InterPro" id="IPR036412">
    <property type="entry name" value="HAD-like_sf"/>
</dbReference>
<dbReference type="AlphaFoldDB" id="A0A7Y9DTL0"/>
<dbReference type="CDD" id="cd02603">
    <property type="entry name" value="HAD_sEH-N_like"/>
    <property type="match status" value="1"/>
</dbReference>
<keyword evidence="1" id="KW-0378">Hydrolase</keyword>
<gene>
    <name evidence="1" type="ORF">BJ983_001266</name>
</gene>
<dbReference type="PANTHER" id="PTHR47829:SF1">
    <property type="entry name" value="HAD FAMILY PHOSPHATASE"/>
    <property type="match status" value="1"/>
</dbReference>
<dbReference type="Proteomes" id="UP000535890">
    <property type="component" value="Unassembled WGS sequence"/>
</dbReference>
<dbReference type="SUPFAM" id="SSF56784">
    <property type="entry name" value="HAD-like"/>
    <property type="match status" value="1"/>
</dbReference>
<protein>
    <submittedName>
        <fullName evidence="1">Putative hydrolase of the HAD superfamily</fullName>
    </submittedName>
</protein>
<dbReference type="NCBIfam" id="TIGR01509">
    <property type="entry name" value="HAD-SF-IA-v3"/>
    <property type="match status" value="1"/>
</dbReference>
<dbReference type="GO" id="GO:0016787">
    <property type="term" value="F:hydrolase activity"/>
    <property type="evidence" value="ECO:0007669"/>
    <property type="project" value="UniProtKB-KW"/>
</dbReference>